<comment type="caution">
    <text evidence="3">The sequence shown here is derived from an EMBL/GenBank/DDBJ whole genome shotgun (WGS) entry which is preliminary data.</text>
</comment>
<dbReference type="InterPro" id="IPR041459">
    <property type="entry name" value="MPTase-PolyVal"/>
</dbReference>
<dbReference type="AlphaFoldDB" id="A0A176WXC0"/>
<feature type="domain" description="Polyvalent protein metallopeptidase" evidence="2">
    <location>
        <begin position="151"/>
        <end position="271"/>
    </location>
</feature>
<name>A0A176WXC0_AGRTU</name>
<dbReference type="EMBL" id="LXPS01000039">
    <property type="protein sequence ID" value="OAE37628.1"/>
    <property type="molecule type" value="Genomic_DNA"/>
</dbReference>
<dbReference type="InterPro" id="IPR013610">
    <property type="entry name" value="ArdC_N"/>
</dbReference>
<evidence type="ECO:0000259" key="1">
    <source>
        <dbReference type="Pfam" id="PF08401"/>
    </source>
</evidence>
<dbReference type="PIRSF" id="PIRSF037112">
    <property type="entry name" value="Antirestriction_ArdC"/>
    <property type="match status" value="1"/>
</dbReference>
<gene>
    <name evidence="3" type="ORF">A7J57_08605</name>
</gene>
<sequence length="294" mass="32954">MDINKLYKEVTATVIKQLEDGVPPWVRPWRDSRIPGVGMIPSNLVTGRLYSGGNVLLLWMAAHQRGYDNLQFCTFKQIQEMGGSVRKGERATHIIFTKHIARKDDEDKPSTFVKSHAVFHTSQIENLDTKYLHPQQADKGVSVPKNEVAVQFERRTGIPIRHEGNKAFYSPAQDVVVVPAFSAFKDEEGYHGTVCHELVHGSGHTSRLNRQYGKRFGDEKYAVEELIAELGSAYLCARLGYAPSFRSSSYLASWLKVLKADNRAIFSAASHAGQAAEWLWNQAHTDQPSLEAAE</sequence>
<dbReference type="Pfam" id="PF18818">
    <property type="entry name" value="MPTase-PolyVal"/>
    <property type="match status" value="1"/>
</dbReference>
<evidence type="ECO:0008006" key="5">
    <source>
        <dbReference type="Google" id="ProtNLM"/>
    </source>
</evidence>
<feature type="domain" description="N-terminal" evidence="1">
    <location>
        <begin position="5"/>
        <end position="108"/>
    </location>
</feature>
<accession>A0A176WXC0</accession>
<dbReference type="Pfam" id="PF08401">
    <property type="entry name" value="ArdcN"/>
    <property type="match status" value="1"/>
</dbReference>
<reference evidence="3 4" key="1">
    <citation type="submission" date="2016-05" db="EMBL/GenBank/DDBJ databases">
        <authorList>
            <person name="Lavstsen T."/>
            <person name="Jespersen J.S."/>
        </authorList>
    </citation>
    <scope>NUCLEOTIDE SEQUENCE [LARGE SCALE GENOMIC DNA]</scope>
    <source>
        <strain evidence="3 4">KCJ1736</strain>
    </source>
</reference>
<dbReference type="Proteomes" id="UP000077098">
    <property type="component" value="Unassembled WGS sequence"/>
</dbReference>
<evidence type="ECO:0000259" key="2">
    <source>
        <dbReference type="Pfam" id="PF18818"/>
    </source>
</evidence>
<dbReference type="GO" id="GO:0003697">
    <property type="term" value="F:single-stranded DNA binding"/>
    <property type="evidence" value="ECO:0007669"/>
    <property type="project" value="InterPro"/>
</dbReference>
<evidence type="ECO:0000313" key="3">
    <source>
        <dbReference type="EMBL" id="OAE37628.1"/>
    </source>
</evidence>
<evidence type="ECO:0000313" key="4">
    <source>
        <dbReference type="Proteomes" id="UP000077098"/>
    </source>
</evidence>
<dbReference type="InterPro" id="IPR017113">
    <property type="entry name" value="Antirestriction_ArdC"/>
</dbReference>
<organism evidence="3 4">
    <name type="scientific">Agrobacterium tumefaciens</name>
    <dbReference type="NCBI Taxonomy" id="358"/>
    <lineage>
        <taxon>Bacteria</taxon>
        <taxon>Pseudomonadati</taxon>
        <taxon>Pseudomonadota</taxon>
        <taxon>Alphaproteobacteria</taxon>
        <taxon>Hyphomicrobiales</taxon>
        <taxon>Rhizobiaceae</taxon>
        <taxon>Rhizobium/Agrobacterium group</taxon>
        <taxon>Agrobacterium</taxon>
        <taxon>Agrobacterium tumefaciens complex</taxon>
    </lineage>
</organism>
<proteinExistence type="predicted"/>
<protein>
    <recommendedName>
        <fullName evidence="5">DUF1738 domain-containing protein</fullName>
    </recommendedName>
</protein>
<dbReference type="RefSeq" id="WP_063951309.1">
    <property type="nucleotide sequence ID" value="NZ_LXPS01000039.1"/>
</dbReference>